<evidence type="ECO:0000313" key="1">
    <source>
        <dbReference type="EMBL" id="KAA5538966.1"/>
    </source>
</evidence>
<proteinExistence type="predicted"/>
<keyword evidence="2" id="KW-1185">Reference proteome</keyword>
<organism evidence="1 2">
    <name type="scientific">Adhaeribacter rhizoryzae</name>
    <dbReference type="NCBI Taxonomy" id="2607907"/>
    <lineage>
        <taxon>Bacteria</taxon>
        <taxon>Pseudomonadati</taxon>
        <taxon>Bacteroidota</taxon>
        <taxon>Cytophagia</taxon>
        <taxon>Cytophagales</taxon>
        <taxon>Hymenobacteraceae</taxon>
        <taxon>Adhaeribacter</taxon>
    </lineage>
</organism>
<dbReference type="EMBL" id="VWSF01000037">
    <property type="protein sequence ID" value="KAA5538966.1"/>
    <property type="molecule type" value="Genomic_DNA"/>
</dbReference>
<name>A0A5M6CVK7_9BACT</name>
<evidence type="ECO:0000313" key="2">
    <source>
        <dbReference type="Proteomes" id="UP000323426"/>
    </source>
</evidence>
<protein>
    <recommendedName>
        <fullName evidence="3">Alcohol acetyltransferase</fullName>
    </recommendedName>
</protein>
<accession>A0A5M6CVK7</accession>
<dbReference type="AlphaFoldDB" id="A0A5M6CVK7"/>
<sequence length="415" mass="48025">MRLDNAAKIYPAVKNRELTSVFRISVELKERVKAKPFLEAIMAIENRFPYFKVKLKPGFFWYYLEFENLTTQVKAEGDVPCRAFNKNELMYRVLAKDNRISVEFSHILTDGTGAFEFLKSLLLTYFEKCCIPLPEELAFHRGSEPAAQEEYEDAFNRYFEKSKSPYIKVPKAFQVNFPLKPRPRFSVLIAIIPLDQIAAKAKAYQVSITEYLVAVYLYALQAIYNGLTPLAKRRSYKMVRIEVPINLRKMYLTKTMRNFTLYVMPEMDLRLGHYTFEEIIKTVYHQMQLETDKKLINKMISRNVSGEKNPFIRGVPLFLKSIILSRLLSLGTSAYSGVITNLGKVNLTPEMNKLIDRFVFIPPPPNKILKVNCGVVGFDNKLVMSFGNITTSKELEQHFFSFLTQQGIPVKIENY</sequence>
<evidence type="ECO:0008006" key="3">
    <source>
        <dbReference type="Google" id="ProtNLM"/>
    </source>
</evidence>
<dbReference type="Proteomes" id="UP000323426">
    <property type="component" value="Unassembled WGS sequence"/>
</dbReference>
<reference evidence="1 2" key="1">
    <citation type="submission" date="2019-09" db="EMBL/GenBank/DDBJ databases">
        <title>Genome sequence and assembly of Adhaeribacter sp.</title>
        <authorList>
            <person name="Chhetri G."/>
        </authorList>
    </citation>
    <scope>NUCLEOTIDE SEQUENCE [LARGE SCALE GENOMIC DNA]</scope>
    <source>
        <strain evidence="1 2">DK36</strain>
    </source>
</reference>
<comment type="caution">
    <text evidence="1">The sequence shown here is derived from an EMBL/GenBank/DDBJ whole genome shotgun (WGS) entry which is preliminary data.</text>
</comment>
<gene>
    <name evidence="1" type="ORF">F0145_25285</name>
</gene>